<dbReference type="SUPFAM" id="SSF52096">
    <property type="entry name" value="ClpP/crotonase"/>
    <property type="match status" value="1"/>
</dbReference>
<evidence type="ECO:0000313" key="2">
    <source>
        <dbReference type="EMBL" id="SVA18977.1"/>
    </source>
</evidence>
<gene>
    <name evidence="2" type="ORF">METZ01_LOCUS71831</name>
</gene>
<reference evidence="2" key="1">
    <citation type="submission" date="2018-05" db="EMBL/GenBank/DDBJ databases">
        <authorList>
            <person name="Lanie J.A."/>
            <person name="Ng W.-L."/>
            <person name="Kazmierczak K.M."/>
            <person name="Andrzejewski T.M."/>
            <person name="Davidsen T.M."/>
            <person name="Wayne K.J."/>
            <person name="Tettelin H."/>
            <person name="Glass J.I."/>
            <person name="Rusch D."/>
            <person name="Podicherti R."/>
            <person name="Tsui H.-C.T."/>
            <person name="Winkler M.E."/>
        </authorList>
    </citation>
    <scope>NUCLEOTIDE SEQUENCE</scope>
</reference>
<protein>
    <recommendedName>
        <fullName evidence="3">Enoyl-CoA hydratase</fullName>
    </recommendedName>
</protein>
<dbReference type="Pfam" id="PF00378">
    <property type="entry name" value="ECH_1"/>
    <property type="match status" value="1"/>
</dbReference>
<dbReference type="PANTHER" id="PTHR43684:SF4">
    <property type="entry name" value="ENOYL-COA HYDRATASE_ISOMERASE FAMILY PROTEIN (AFU_ORTHOLOGUE AFUA_1G01890)"/>
    <property type="match status" value="1"/>
</dbReference>
<dbReference type="EMBL" id="UINC01005087">
    <property type="protein sequence ID" value="SVA18977.1"/>
    <property type="molecule type" value="Genomic_DNA"/>
</dbReference>
<dbReference type="InterPro" id="IPR029045">
    <property type="entry name" value="ClpP/crotonase-like_dom_sf"/>
</dbReference>
<dbReference type="PANTHER" id="PTHR43684">
    <property type="match status" value="1"/>
</dbReference>
<dbReference type="CDD" id="cd06558">
    <property type="entry name" value="crotonase-like"/>
    <property type="match status" value="1"/>
</dbReference>
<dbReference type="Gene3D" id="3.90.226.10">
    <property type="entry name" value="2-enoyl-CoA Hydratase, Chain A, domain 1"/>
    <property type="match status" value="1"/>
</dbReference>
<name>A0A381TVI6_9ZZZZ</name>
<evidence type="ECO:0000256" key="1">
    <source>
        <dbReference type="ARBA" id="ARBA00005254"/>
    </source>
</evidence>
<evidence type="ECO:0008006" key="3">
    <source>
        <dbReference type="Google" id="ProtNLM"/>
    </source>
</evidence>
<dbReference type="InterPro" id="IPR051053">
    <property type="entry name" value="ECH/Chromodomain_protein"/>
</dbReference>
<dbReference type="InterPro" id="IPR001753">
    <property type="entry name" value="Enoyl-CoA_hydra/iso"/>
</dbReference>
<comment type="similarity">
    <text evidence="1">Belongs to the enoyl-CoA hydratase/isomerase family.</text>
</comment>
<sequence>MPFKQITLEKEEDIAVVTLNRPERLNAWTQQMNGELVDAVVRCNDDPEVGAMVFTGAGRGFCAGADIRDNFQARLDGDNERIEHDWVGLVRSSKPMVAAVNGASVGVGATMILPMDVIVASDEAKFGMFFVKMGVVPELASSHFLVQRMGFGRASEMCLTGRLYSGQEAYEQGLADRLVPHADLMAEAKTIALTMAANPAPHLRWVKELLSLNGSETDIRRVQQREGEALQKAYASSEHKEAVTAFLEKREPQFKRE</sequence>
<dbReference type="AlphaFoldDB" id="A0A381TVI6"/>
<organism evidence="2">
    <name type="scientific">marine metagenome</name>
    <dbReference type="NCBI Taxonomy" id="408172"/>
    <lineage>
        <taxon>unclassified sequences</taxon>
        <taxon>metagenomes</taxon>
        <taxon>ecological metagenomes</taxon>
    </lineage>
</organism>
<proteinExistence type="inferred from homology"/>
<accession>A0A381TVI6</accession>